<keyword evidence="3" id="KW-0472">Membrane</keyword>
<comment type="caution">
    <text evidence="8">The sequence shown here is derived from an EMBL/GenBank/DDBJ whole genome shotgun (WGS) entry which is preliminary data.</text>
</comment>
<keyword evidence="2 7" id="KW-0732">Signal</keyword>
<evidence type="ECO:0000256" key="5">
    <source>
        <dbReference type="ARBA" id="ARBA00023288"/>
    </source>
</evidence>
<reference evidence="8 9" key="1">
    <citation type="submission" date="2018-07" db="EMBL/GenBank/DDBJ databases">
        <title>Genomic Encyclopedia of Type Strains, Phase III (KMG-III): the genomes of soil and plant-associated and newly described type strains.</title>
        <authorList>
            <person name="Whitman W."/>
        </authorList>
    </citation>
    <scope>NUCLEOTIDE SEQUENCE [LARGE SCALE GENOMIC DNA]</scope>
    <source>
        <strain evidence="8 9">CECT 8236</strain>
    </source>
</reference>
<feature type="compositionally biased region" description="Low complexity" evidence="6">
    <location>
        <begin position="34"/>
        <end position="60"/>
    </location>
</feature>
<dbReference type="EMBL" id="QRDY01000005">
    <property type="protein sequence ID" value="RED61831.1"/>
    <property type="molecule type" value="Genomic_DNA"/>
</dbReference>
<dbReference type="OrthoDB" id="9798191at2"/>
<dbReference type="PANTHER" id="PTHR43649">
    <property type="entry name" value="ARABINOSE-BINDING PROTEIN-RELATED"/>
    <property type="match status" value="1"/>
</dbReference>
<evidence type="ECO:0000256" key="3">
    <source>
        <dbReference type="ARBA" id="ARBA00023136"/>
    </source>
</evidence>
<evidence type="ECO:0000256" key="4">
    <source>
        <dbReference type="ARBA" id="ARBA00023139"/>
    </source>
</evidence>
<dbReference type="Pfam" id="PF01547">
    <property type="entry name" value="SBP_bac_1"/>
    <property type="match status" value="1"/>
</dbReference>
<keyword evidence="5" id="KW-0449">Lipoprotein</keyword>
<dbReference type="Gene3D" id="3.40.190.10">
    <property type="entry name" value="Periplasmic binding protein-like II"/>
    <property type="match status" value="2"/>
</dbReference>
<dbReference type="InterPro" id="IPR050490">
    <property type="entry name" value="Bact_solute-bd_prot1"/>
</dbReference>
<evidence type="ECO:0000313" key="9">
    <source>
        <dbReference type="Proteomes" id="UP000256869"/>
    </source>
</evidence>
<dbReference type="PROSITE" id="PS51257">
    <property type="entry name" value="PROKAR_LIPOPROTEIN"/>
    <property type="match status" value="1"/>
</dbReference>
<dbReference type="RefSeq" id="WP_115992852.1">
    <property type="nucleotide sequence ID" value="NZ_QRDY01000005.1"/>
</dbReference>
<evidence type="ECO:0000256" key="6">
    <source>
        <dbReference type="SAM" id="MobiDB-lite"/>
    </source>
</evidence>
<feature type="region of interest" description="Disordered" evidence="6">
    <location>
        <begin position="33"/>
        <end position="61"/>
    </location>
</feature>
<keyword evidence="1" id="KW-1003">Cell membrane</keyword>
<evidence type="ECO:0000256" key="1">
    <source>
        <dbReference type="ARBA" id="ARBA00022475"/>
    </source>
</evidence>
<feature type="signal peptide" evidence="7">
    <location>
        <begin position="1"/>
        <end position="24"/>
    </location>
</feature>
<evidence type="ECO:0000256" key="2">
    <source>
        <dbReference type="ARBA" id="ARBA00022729"/>
    </source>
</evidence>
<feature type="chain" id="PRO_5039334493" evidence="7">
    <location>
        <begin position="25"/>
        <end position="457"/>
    </location>
</feature>
<protein>
    <submittedName>
        <fullName evidence="8">Carbohydrate ABC transporter substrate-binding protein (CUT1 family)</fullName>
    </submittedName>
</protein>
<dbReference type="SUPFAM" id="SSF53850">
    <property type="entry name" value="Periplasmic binding protein-like II"/>
    <property type="match status" value="1"/>
</dbReference>
<dbReference type="PANTHER" id="PTHR43649:SF33">
    <property type="entry name" value="POLYGALACTURONAN_RHAMNOGALACTURONAN-BINDING PROTEIN YTCQ"/>
    <property type="match status" value="1"/>
</dbReference>
<proteinExistence type="predicted"/>
<keyword evidence="9" id="KW-1185">Reference proteome</keyword>
<evidence type="ECO:0000256" key="7">
    <source>
        <dbReference type="SAM" id="SignalP"/>
    </source>
</evidence>
<dbReference type="AlphaFoldDB" id="A0A3D9IJF3"/>
<keyword evidence="4" id="KW-0564">Palmitate</keyword>
<gene>
    <name evidence="8" type="ORF">DFP95_105260</name>
</gene>
<sequence>MRNKKGLSILSTAIALTIFTGLLAGCGSNNNKGAAESSQSASTASASASPTESASPSATEIPKQDVTISLTAASGDTWIRPIDQEIIADFTKETGIKVDVQIAPADQYAGVLKAKLAAGEGADISLIWPEANAAQFLPDTNFLDLSNEPWVSTLTDAAKRNGTFNGKFIGWNPEGENAGWGIMYNKDIFSSLGLEVPKTFDDLVAVSEKIKASGVTPIYEPLKDSWHSGIWFALMGPIGEKNNAGLMDKLNQNTASYADVPEFETFLTQYKTLYDNGYFGKDAFSNTWDKGIPTMQSGKYAMFMVPSNMDVQSKAQYPEFDFAKFGEFPTPLADNRSLAVYDGTIIRVINKNSKHIDAAKQYLSYISRPDVLDKYYAASGLNPAFKALPAIQADLEKSLRANSDGTVNTTMETGIQFWDSTAVGNYVQELLAGKKTPKQVLEAIDNDRKKIFTAQAQ</sequence>
<accession>A0A3D9IJF3</accession>
<dbReference type="InterPro" id="IPR006059">
    <property type="entry name" value="SBP"/>
</dbReference>
<dbReference type="Proteomes" id="UP000256869">
    <property type="component" value="Unassembled WGS sequence"/>
</dbReference>
<organism evidence="8 9">
    <name type="scientific">Cohnella lupini</name>
    <dbReference type="NCBI Taxonomy" id="1294267"/>
    <lineage>
        <taxon>Bacteria</taxon>
        <taxon>Bacillati</taxon>
        <taxon>Bacillota</taxon>
        <taxon>Bacilli</taxon>
        <taxon>Bacillales</taxon>
        <taxon>Paenibacillaceae</taxon>
        <taxon>Cohnella</taxon>
    </lineage>
</organism>
<name>A0A3D9IJF3_9BACL</name>
<evidence type="ECO:0000313" key="8">
    <source>
        <dbReference type="EMBL" id="RED61831.1"/>
    </source>
</evidence>